<reference evidence="2" key="1">
    <citation type="submission" date="2019-10" db="EMBL/GenBank/DDBJ databases">
        <title>The sequence and de novo assembly of the wild yak genome.</title>
        <authorList>
            <person name="Liu Y."/>
        </authorList>
    </citation>
    <scope>NUCLEOTIDE SEQUENCE [LARGE SCALE GENOMIC DNA]</scope>
    <source>
        <strain evidence="2">WY2019</strain>
    </source>
</reference>
<evidence type="ECO:0000313" key="3">
    <source>
        <dbReference type="Proteomes" id="UP000322234"/>
    </source>
</evidence>
<dbReference type="AlphaFoldDB" id="A0A6B0RD17"/>
<comment type="caution">
    <text evidence="2">The sequence shown here is derived from an EMBL/GenBank/DDBJ whole genome shotgun (WGS) entry which is preliminary data.</text>
</comment>
<proteinExistence type="predicted"/>
<dbReference type="InterPro" id="IPR001909">
    <property type="entry name" value="KRAB"/>
</dbReference>
<evidence type="ECO:0000259" key="1">
    <source>
        <dbReference type="PROSITE" id="PS50805"/>
    </source>
</evidence>
<name>A0A6B0RD17_9CETA</name>
<dbReference type="EMBL" id="VBQZ03000035">
    <property type="protein sequence ID" value="MXQ86921.1"/>
    <property type="molecule type" value="Genomic_DNA"/>
</dbReference>
<feature type="domain" description="KRAB" evidence="1">
    <location>
        <begin position="10"/>
        <end position="84"/>
    </location>
</feature>
<accession>A0A6B0RD17</accession>
<protein>
    <recommendedName>
        <fullName evidence="1">KRAB domain-containing protein</fullName>
    </recommendedName>
</protein>
<dbReference type="GO" id="GO:0006355">
    <property type="term" value="P:regulation of DNA-templated transcription"/>
    <property type="evidence" value="ECO:0007669"/>
    <property type="project" value="InterPro"/>
</dbReference>
<keyword evidence="3" id="KW-1185">Reference proteome</keyword>
<evidence type="ECO:0000313" key="2">
    <source>
        <dbReference type="EMBL" id="MXQ86921.1"/>
    </source>
</evidence>
<dbReference type="PROSITE" id="PS50805">
    <property type="entry name" value="KRAB"/>
    <property type="match status" value="1"/>
</dbReference>
<sequence length="137" mass="15512">MSKKCGRLVVEFEVICPQNSPVMPSVDSNQGYRNRDRLEFEVYPNSSDFYLIGHPVSKPDVISKLEQGEDPWIIKRDIPNWICPYEGQADGRLDTEATEEAARTSSESLKLEESLEASCRMSATRTATGFLLNCKYE</sequence>
<gene>
    <name evidence="2" type="ORF">E5288_WYG019339</name>
</gene>
<organism evidence="2 3">
    <name type="scientific">Bos mutus</name>
    <name type="common">wild yak</name>
    <dbReference type="NCBI Taxonomy" id="72004"/>
    <lineage>
        <taxon>Eukaryota</taxon>
        <taxon>Metazoa</taxon>
        <taxon>Chordata</taxon>
        <taxon>Craniata</taxon>
        <taxon>Vertebrata</taxon>
        <taxon>Euteleostomi</taxon>
        <taxon>Mammalia</taxon>
        <taxon>Eutheria</taxon>
        <taxon>Laurasiatheria</taxon>
        <taxon>Artiodactyla</taxon>
        <taxon>Ruminantia</taxon>
        <taxon>Pecora</taxon>
        <taxon>Bovidae</taxon>
        <taxon>Bovinae</taxon>
        <taxon>Bos</taxon>
    </lineage>
</organism>
<dbReference type="Proteomes" id="UP000322234">
    <property type="component" value="Unassembled WGS sequence"/>
</dbReference>